<evidence type="ECO:0000259" key="1">
    <source>
        <dbReference type="PROSITE" id="PS51126"/>
    </source>
</evidence>
<feature type="domain" description="Dilute" evidence="1">
    <location>
        <begin position="1"/>
        <end position="112"/>
    </location>
</feature>
<comment type="caution">
    <text evidence="2">The sequence shown here is derived from an EMBL/GenBank/DDBJ whole genome shotgun (WGS) entry which is preliminary data.</text>
</comment>
<reference evidence="2 3" key="1">
    <citation type="submission" date="2024-07" db="EMBL/GenBank/DDBJ databases">
        <authorList>
            <person name="Li M."/>
        </authorList>
    </citation>
    <scope>NUCLEOTIDE SEQUENCE [LARGE SCALE GENOMIC DNA]</scope>
    <source>
        <strain evidence="2 3">25A3E</strain>
    </source>
</reference>
<sequence>MNTFTIEGWCKPRGAQKSTPMGQIHFRVNEPDHVRLEQAEERLQQTHEAEAMLDVDMSTMEVVTPDECGPLSDCQLRVYLDSDQRGQFHLVGHRKSDGSLVYTNAVMVDQLG</sequence>
<gene>
    <name evidence="2" type="ORF">AB5S05_11180</name>
</gene>
<name>A0ABV3YXE5_9PSED</name>
<evidence type="ECO:0000313" key="3">
    <source>
        <dbReference type="Proteomes" id="UP001560296"/>
    </source>
</evidence>
<dbReference type="Proteomes" id="UP001560296">
    <property type="component" value="Unassembled WGS sequence"/>
</dbReference>
<dbReference type="PROSITE" id="PS51126">
    <property type="entry name" value="DILUTE"/>
    <property type="match status" value="1"/>
</dbReference>
<dbReference type="InterPro" id="IPR002710">
    <property type="entry name" value="Dilute_dom"/>
</dbReference>
<evidence type="ECO:0000313" key="2">
    <source>
        <dbReference type="EMBL" id="MEX6502628.1"/>
    </source>
</evidence>
<dbReference type="RefSeq" id="WP_369287595.1">
    <property type="nucleotide sequence ID" value="NZ_JBFTEG010000007.1"/>
</dbReference>
<proteinExistence type="predicted"/>
<organism evidence="2 3">
    <name type="scientific">Pseudomonas zhanjiangensis</name>
    <dbReference type="NCBI Taxonomy" id="3239015"/>
    <lineage>
        <taxon>Bacteria</taxon>
        <taxon>Pseudomonadati</taxon>
        <taxon>Pseudomonadota</taxon>
        <taxon>Gammaproteobacteria</taxon>
        <taxon>Pseudomonadales</taxon>
        <taxon>Pseudomonadaceae</taxon>
        <taxon>Pseudomonas</taxon>
    </lineage>
</organism>
<keyword evidence="3" id="KW-1185">Reference proteome</keyword>
<accession>A0ABV3YXE5</accession>
<protein>
    <recommendedName>
        <fullName evidence="1">Dilute domain-containing protein</fullName>
    </recommendedName>
</protein>
<dbReference type="EMBL" id="JBFTEG010000007">
    <property type="protein sequence ID" value="MEX6502628.1"/>
    <property type="molecule type" value="Genomic_DNA"/>
</dbReference>